<organism evidence="2">
    <name type="scientific">Mimiviridae sp. ChoanoV1</name>
    <dbReference type="NCBI Taxonomy" id="2596887"/>
    <lineage>
        <taxon>Viruses</taxon>
        <taxon>Varidnaviria</taxon>
        <taxon>Bamfordvirae</taxon>
        <taxon>Nucleocytoviricota</taxon>
        <taxon>Megaviricetes</taxon>
        <taxon>Imitervirales</taxon>
        <taxon>Schizomimiviridae</taxon>
    </lineage>
</organism>
<evidence type="ECO:0000256" key="1">
    <source>
        <dbReference type="SAM" id="Phobius"/>
    </source>
</evidence>
<dbReference type="EMBL" id="MK250085">
    <property type="protein sequence ID" value="QDY51667.1"/>
    <property type="molecule type" value="Genomic_DNA"/>
</dbReference>
<proteinExistence type="predicted"/>
<evidence type="ECO:0000313" key="2">
    <source>
        <dbReference type="EMBL" id="QDY51667.1"/>
    </source>
</evidence>
<protein>
    <submittedName>
        <fullName evidence="2">Uncharacterized protein</fullName>
    </submittedName>
</protein>
<feature type="transmembrane region" description="Helical" evidence="1">
    <location>
        <begin position="32"/>
        <end position="54"/>
    </location>
</feature>
<keyword evidence="1" id="KW-0812">Transmembrane</keyword>
<keyword evidence="1" id="KW-1133">Transmembrane helix</keyword>
<name>A0A5B8IFE7_9VIRU</name>
<keyword evidence="1" id="KW-0472">Membrane</keyword>
<sequence>MISDRNKVNYLTIILCIFIIILLIIFKKDIELNQIYITGFILLIIILSTIFLLFRDEKENFEGKVCFNRSKEYLDYKNKIFNRIKVLKEIEEKNRMFIKYDDEIVKLEEMDKLNQDYLANGELF</sequence>
<accession>A0A5B8IFE7</accession>
<feature type="transmembrane region" description="Helical" evidence="1">
    <location>
        <begin position="7"/>
        <end position="26"/>
    </location>
</feature>
<reference evidence="2" key="1">
    <citation type="submission" date="2018-11" db="EMBL/GenBank/DDBJ databases">
        <title>A distinct lineage of giant viruses engineers rhodopsin photosystems in predatory marine eukaryotes.</title>
        <authorList>
            <person name="Needham D.M."/>
            <person name="Yoshizawa S."/>
            <person name="Hosaka T."/>
            <person name="Poirier C."/>
            <person name="Choi C.-J."/>
            <person name="Hehenberger E."/>
            <person name="Irwin N.A.T."/>
            <person name="Wilken S."/>
            <person name="Yung C.-M."/>
            <person name="Bachy C."/>
            <person name="Kurihara R."/>
            <person name="Nakajima Y."/>
            <person name="Kojima K."/>
            <person name="Kimura-Someya T."/>
            <person name="Leonard G."/>
            <person name="Malmstrom R.R."/>
            <person name="Mende D."/>
            <person name="Olson D.K."/>
            <person name="Sudo Y."/>
            <person name="Sudek S."/>
            <person name="Richards T.A."/>
            <person name="DeLong E.F."/>
            <person name="Keeling P.J."/>
            <person name="Santoro A.E."/>
            <person name="Shirouzu M."/>
            <person name="Iwasaki W."/>
            <person name="Worden A.Z."/>
        </authorList>
    </citation>
    <scope>NUCLEOTIDE SEQUENCE</scope>
</reference>
<gene>
    <name evidence="2" type="ORF">1_52</name>
</gene>